<evidence type="ECO:0000313" key="3">
    <source>
        <dbReference type="EMBL" id="TSE33061.1"/>
    </source>
</evidence>
<dbReference type="InterPro" id="IPR050356">
    <property type="entry name" value="SulA_CellDiv_inhibitor"/>
</dbReference>
<keyword evidence="1" id="KW-0227">DNA damage</keyword>
<dbReference type="PANTHER" id="PTHR35369:SF2">
    <property type="entry name" value="BLR3025 PROTEIN"/>
    <property type="match status" value="1"/>
</dbReference>
<reference evidence="3 4" key="1">
    <citation type="submission" date="2019-07" db="EMBL/GenBank/DDBJ databases">
        <title>Tepidimonas charontis SPSP-6 draft genome.</title>
        <authorList>
            <person name="Da Costa M.S."/>
            <person name="Froufe H.J.C."/>
            <person name="Egas C."/>
            <person name="Albuquerque L."/>
        </authorList>
    </citation>
    <scope>NUCLEOTIDE SEQUENCE [LARGE SCALE GENOMIC DNA]</scope>
    <source>
        <strain evidence="3 4">SPSP-6</strain>
    </source>
</reference>
<accession>A0A554XB46</accession>
<evidence type="ECO:0008006" key="5">
    <source>
        <dbReference type="Google" id="ProtNLM"/>
    </source>
</evidence>
<comment type="caution">
    <text evidence="3">The sequence shown here is derived from an EMBL/GenBank/DDBJ whole genome shotgun (WGS) entry which is preliminary data.</text>
</comment>
<proteinExistence type="predicted"/>
<dbReference type="SUPFAM" id="SSF56672">
    <property type="entry name" value="DNA/RNA polymerases"/>
    <property type="match status" value="1"/>
</dbReference>
<evidence type="ECO:0000256" key="1">
    <source>
        <dbReference type="ARBA" id="ARBA00022763"/>
    </source>
</evidence>
<dbReference type="RefSeq" id="WP_144328798.1">
    <property type="nucleotide sequence ID" value="NZ_VJON01000032.1"/>
</dbReference>
<organism evidence="3 4">
    <name type="scientific">Tepidimonas charontis</name>
    <dbReference type="NCBI Taxonomy" id="2267262"/>
    <lineage>
        <taxon>Bacteria</taxon>
        <taxon>Pseudomonadati</taxon>
        <taxon>Pseudomonadota</taxon>
        <taxon>Betaproteobacteria</taxon>
        <taxon>Burkholderiales</taxon>
        <taxon>Tepidimonas</taxon>
    </lineage>
</organism>
<dbReference type="Proteomes" id="UP000318294">
    <property type="component" value="Unassembled WGS sequence"/>
</dbReference>
<evidence type="ECO:0000256" key="2">
    <source>
        <dbReference type="SAM" id="MobiDB-lite"/>
    </source>
</evidence>
<protein>
    <recommendedName>
        <fullName evidence="5">Protein ImuB</fullName>
    </recommendedName>
</protein>
<dbReference type="OrthoDB" id="625722at2"/>
<gene>
    <name evidence="3" type="ORF">Tchar_01869</name>
</gene>
<keyword evidence="4" id="KW-1185">Reference proteome</keyword>
<name>A0A554XB46_9BURK</name>
<dbReference type="AlphaFoldDB" id="A0A554XB46"/>
<dbReference type="InterPro" id="IPR043502">
    <property type="entry name" value="DNA/RNA_pol_sf"/>
</dbReference>
<evidence type="ECO:0000313" key="4">
    <source>
        <dbReference type="Proteomes" id="UP000318294"/>
    </source>
</evidence>
<feature type="region of interest" description="Disordered" evidence="2">
    <location>
        <begin position="1"/>
        <end position="28"/>
    </location>
</feature>
<sequence>MNADDATAMAQARPAPEPTPAASTATPSATSTGALWVACLPSRTDAAPSPAWLARFAPQPQRWQEGWVLSVGASVRLFGGRAGLLRQLWQAARRHGWQRLGAAPTALAALVLARSTPAHGGLRHALGPAWPAALDAYPIELLDATRTSTVQALYAAGLHTLGDLRRCPRAALAARVEADWLQRLDALWGHAPLPARPWAPEPTFDTTVDLPAPVTDASAIAFAAQRLLGQLGAWLRRQQRGVLHWRLAWSATAGLDMHHRQPMQDGALLRRLLHERLARIRLPAPVQTLRLHTQQTVPWTPPVASLLPGAAPDGALDSAALLERLCARLGAERVQYGQLQAHWDPERRQRWTSTPAARSACPPELCAVALWEPAWRLPTAQPLRQDAQGQPLLDGQPLRCVLGPQRIATGWWDHPVQWQRCIARTPDGRLWALQRDTAAGSGGWSLVGVYA</sequence>
<dbReference type="EMBL" id="VJON01000032">
    <property type="protein sequence ID" value="TSE33061.1"/>
    <property type="molecule type" value="Genomic_DNA"/>
</dbReference>
<dbReference type="PANTHER" id="PTHR35369">
    <property type="entry name" value="BLR3025 PROTEIN-RELATED"/>
    <property type="match status" value="1"/>
</dbReference>
<dbReference type="GO" id="GO:0006281">
    <property type="term" value="P:DNA repair"/>
    <property type="evidence" value="ECO:0007669"/>
    <property type="project" value="TreeGrafter"/>
</dbReference>